<dbReference type="FunFam" id="3.40.30.10:FF:000039">
    <property type="entry name" value="Glutathione S-transferase domain"/>
    <property type="match status" value="1"/>
</dbReference>
<organism evidence="7 8">
    <name type="scientific">Mycena metata</name>
    <dbReference type="NCBI Taxonomy" id="1033252"/>
    <lineage>
        <taxon>Eukaryota</taxon>
        <taxon>Fungi</taxon>
        <taxon>Dikarya</taxon>
        <taxon>Basidiomycota</taxon>
        <taxon>Agaricomycotina</taxon>
        <taxon>Agaricomycetes</taxon>
        <taxon>Agaricomycetidae</taxon>
        <taxon>Agaricales</taxon>
        <taxon>Marasmiineae</taxon>
        <taxon>Mycenaceae</taxon>
        <taxon>Mycena</taxon>
    </lineage>
</organism>
<accession>A0AAD7H5S0</accession>
<feature type="domain" description="GST N-terminal" evidence="5">
    <location>
        <begin position="2"/>
        <end position="83"/>
    </location>
</feature>
<name>A0AAD7H5S0_9AGAR</name>
<evidence type="ECO:0000313" key="7">
    <source>
        <dbReference type="EMBL" id="KAJ7712731.1"/>
    </source>
</evidence>
<feature type="domain" description="GST C-terminal" evidence="6">
    <location>
        <begin position="93"/>
        <end position="219"/>
    </location>
</feature>
<evidence type="ECO:0000256" key="3">
    <source>
        <dbReference type="ARBA" id="ARBA00047960"/>
    </source>
</evidence>
<dbReference type="SUPFAM" id="SSF52833">
    <property type="entry name" value="Thioredoxin-like"/>
    <property type="match status" value="1"/>
</dbReference>
<dbReference type="GO" id="GO:0043295">
    <property type="term" value="F:glutathione binding"/>
    <property type="evidence" value="ECO:0007669"/>
    <property type="project" value="TreeGrafter"/>
</dbReference>
<dbReference type="Proteomes" id="UP001215598">
    <property type="component" value="Unassembled WGS sequence"/>
</dbReference>
<dbReference type="PROSITE" id="PS50404">
    <property type="entry name" value="GST_NTER"/>
    <property type="match status" value="1"/>
</dbReference>
<sequence>MTTIKVHGHPRSSNTRRVLLVLKEKEIPYELITSDWNAAEHTEPTWLEAHPFGLMPYLDDNGFTVYESRAIGRYLAAAYSAKGPALVPAASAGPKALAAFEQAAAVEAFTFDPLLTGILHERFVKPFQGGTTDETVVAPLITQLEAKLEGYERILSKTKYLAGDEITLADLFHIPLLSFFVPAKLDMFTNEDKAKKWPHVVKWAEGLLARESTKATATA</sequence>
<gene>
    <name evidence="7" type="ORF">B0H16DRAFT_554053</name>
</gene>
<dbReference type="EMBL" id="JARKIB010000359">
    <property type="protein sequence ID" value="KAJ7712731.1"/>
    <property type="molecule type" value="Genomic_DNA"/>
</dbReference>
<comment type="similarity">
    <text evidence="4">Belongs to the GST superfamily.</text>
</comment>
<reference evidence="7" key="1">
    <citation type="submission" date="2023-03" db="EMBL/GenBank/DDBJ databases">
        <title>Massive genome expansion in bonnet fungi (Mycena s.s.) driven by repeated elements and novel gene families across ecological guilds.</title>
        <authorList>
            <consortium name="Lawrence Berkeley National Laboratory"/>
            <person name="Harder C.B."/>
            <person name="Miyauchi S."/>
            <person name="Viragh M."/>
            <person name="Kuo A."/>
            <person name="Thoen E."/>
            <person name="Andreopoulos B."/>
            <person name="Lu D."/>
            <person name="Skrede I."/>
            <person name="Drula E."/>
            <person name="Henrissat B."/>
            <person name="Morin E."/>
            <person name="Kohler A."/>
            <person name="Barry K."/>
            <person name="LaButti K."/>
            <person name="Morin E."/>
            <person name="Salamov A."/>
            <person name="Lipzen A."/>
            <person name="Mereny Z."/>
            <person name="Hegedus B."/>
            <person name="Baldrian P."/>
            <person name="Stursova M."/>
            <person name="Weitz H."/>
            <person name="Taylor A."/>
            <person name="Grigoriev I.V."/>
            <person name="Nagy L.G."/>
            <person name="Martin F."/>
            <person name="Kauserud H."/>
        </authorList>
    </citation>
    <scope>NUCLEOTIDE SEQUENCE</scope>
    <source>
        <strain evidence="7">CBHHK182m</strain>
    </source>
</reference>
<dbReference type="Pfam" id="PF00043">
    <property type="entry name" value="GST_C"/>
    <property type="match status" value="1"/>
</dbReference>
<dbReference type="SFLD" id="SFLDG00358">
    <property type="entry name" value="Main_(cytGST)"/>
    <property type="match status" value="1"/>
</dbReference>
<dbReference type="EC" id="2.5.1.18" evidence="1"/>
<dbReference type="Gene3D" id="3.40.30.10">
    <property type="entry name" value="Glutaredoxin"/>
    <property type="match status" value="1"/>
</dbReference>
<keyword evidence="2 7" id="KW-0808">Transferase</keyword>
<dbReference type="PANTHER" id="PTHR43900:SF3">
    <property type="entry name" value="GLUTATHIONE S-TRANSFERASE RHO"/>
    <property type="match status" value="1"/>
</dbReference>
<dbReference type="PROSITE" id="PS50405">
    <property type="entry name" value="GST_CTER"/>
    <property type="match status" value="1"/>
</dbReference>
<dbReference type="SUPFAM" id="SSF47616">
    <property type="entry name" value="GST C-terminal domain-like"/>
    <property type="match status" value="1"/>
</dbReference>
<evidence type="ECO:0000259" key="6">
    <source>
        <dbReference type="PROSITE" id="PS50405"/>
    </source>
</evidence>
<evidence type="ECO:0000256" key="4">
    <source>
        <dbReference type="RuleBase" id="RU003494"/>
    </source>
</evidence>
<comment type="caution">
    <text evidence="7">The sequence shown here is derived from an EMBL/GenBank/DDBJ whole genome shotgun (WGS) entry which is preliminary data.</text>
</comment>
<dbReference type="PANTHER" id="PTHR43900">
    <property type="entry name" value="GLUTATHIONE S-TRANSFERASE RHO"/>
    <property type="match status" value="1"/>
</dbReference>
<dbReference type="GO" id="GO:0004364">
    <property type="term" value="F:glutathione transferase activity"/>
    <property type="evidence" value="ECO:0007669"/>
    <property type="project" value="UniProtKB-EC"/>
</dbReference>
<proteinExistence type="inferred from homology"/>
<dbReference type="Gene3D" id="1.20.1050.10">
    <property type="match status" value="1"/>
</dbReference>
<dbReference type="InterPro" id="IPR040079">
    <property type="entry name" value="Glutathione_S-Trfase"/>
</dbReference>
<dbReference type="InterPro" id="IPR036249">
    <property type="entry name" value="Thioredoxin-like_sf"/>
</dbReference>
<dbReference type="InterPro" id="IPR036282">
    <property type="entry name" value="Glutathione-S-Trfase_C_sf"/>
</dbReference>
<evidence type="ECO:0000259" key="5">
    <source>
        <dbReference type="PROSITE" id="PS50404"/>
    </source>
</evidence>
<dbReference type="GO" id="GO:0005737">
    <property type="term" value="C:cytoplasm"/>
    <property type="evidence" value="ECO:0007669"/>
    <property type="project" value="TreeGrafter"/>
</dbReference>
<dbReference type="SFLD" id="SFLDS00019">
    <property type="entry name" value="Glutathione_Transferase_(cytos"/>
    <property type="match status" value="1"/>
</dbReference>
<evidence type="ECO:0000256" key="2">
    <source>
        <dbReference type="ARBA" id="ARBA00022679"/>
    </source>
</evidence>
<protein>
    <recommendedName>
        <fullName evidence="1">glutathione transferase</fullName>
        <ecNumber evidence="1">2.5.1.18</ecNumber>
    </recommendedName>
</protein>
<evidence type="ECO:0000313" key="8">
    <source>
        <dbReference type="Proteomes" id="UP001215598"/>
    </source>
</evidence>
<comment type="catalytic activity">
    <reaction evidence="3">
        <text>RX + glutathione = an S-substituted glutathione + a halide anion + H(+)</text>
        <dbReference type="Rhea" id="RHEA:16437"/>
        <dbReference type="ChEBI" id="CHEBI:15378"/>
        <dbReference type="ChEBI" id="CHEBI:16042"/>
        <dbReference type="ChEBI" id="CHEBI:17792"/>
        <dbReference type="ChEBI" id="CHEBI:57925"/>
        <dbReference type="ChEBI" id="CHEBI:90779"/>
        <dbReference type="EC" id="2.5.1.18"/>
    </reaction>
</comment>
<dbReference type="InterPro" id="IPR010987">
    <property type="entry name" value="Glutathione-S-Trfase_C-like"/>
</dbReference>
<dbReference type="InterPro" id="IPR004045">
    <property type="entry name" value="Glutathione_S-Trfase_N"/>
</dbReference>
<evidence type="ECO:0000256" key="1">
    <source>
        <dbReference type="ARBA" id="ARBA00012452"/>
    </source>
</evidence>
<dbReference type="AlphaFoldDB" id="A0AAD7H5S0"/>
<dbReference type="Pfam" id="PF02798">
    <property type="entry name" value="GST_N"/>
    <property type="match status" value="1"/>
</dbReference>
<dbReference type="GO" id="GO:0006749">
    <property type="term" value="P:glutathione metabolic process"/>
    <property type="evidence" value="ECO:0007669"/>
    <property type="project" value="TreeGrafter"/>
</dbReference>
<dbReference type="InterPro" id="IPR004046">
    <property type="entry name" value="GST_C"/>
</dbReference>
<keyword evidence="8" id="KW-1185">Reference proteome</keyword>